<dbReference type="EMBL" id="JAIWQS010000007">
    <property type="protein sequence ID" value="KAJ8758573.1"/>
    <property type="molecule type" value="Genomic_DNA"/>
</dbReference>
<organism evidence="3 4">
    <name type="scientific">Erythroxylum novogranatense</name>
    <dbReference type="NCBI Taxonomy" id="1862640"/>
    <lineage>
        <taxon>Eukaryota</taxon>
        <taxon>Viridiplantae</taxon>
        <taxon>Streptophyta</taxon>
        <taxon>Embryophyta</taxon>
        <taxon>Tracheophyta</taxon>
        <taxon>Spermatophyta</taxon>
        <taxon>Magnoliopsida</taxon>
        <taxon>eudicotyledons</taxon>
        <taxon>Gunneridae</taxon>
        <taxon>Pentapetalae</taxon>
        <taxon>rosids</taxon>
        <taxon>fabids</taxon>
        <taxon>Malpighiales</taxon>
        <taxon>Erythroxylaceae</taxon>
        <taxon>Erythroxylum</taxon>
    </lineage>
</organism>
<reference evidence="3 4" key="1">
    <citation type="submission" date="2021-09" db="EMBL/GenBank/DDBJ databases">
        <title>Genomic insights and catalytic innovation underlie evolution of tropane alkaloids biosynthesis.</title>
        <authorList>
            <person name="Wang Y.-J."/>
            <person name="Tian T."/>
            <person name="Huang J.-P."/>
            <person name="Huang S.-X."/>
        </authorList>
    </citation>
    <scope>NUCLEOTIDE SEQUENCE [LARGE SCALE GENOMIC DNA]</scope>
    <source>
        <strain evidence="3">KIB-2018</strain>
        <tissue evidence="3">Leaf</tissue>
    </source>
</reference>
<evidence type="ECO:0000313" key="3">
    <source>
        <dbReference type="EMBL" id="KAJ8758573.1"/>
    </source>
</evidence>
<dbReference type="AlphaFoldDB" id="A0AAV8SWR8"/>
<dbReference type="PANTHER" id="PTHR46444">
    <property type="entry name" value="DCD (DEVELOPMENT AND CELL DEATH) DOMAIN PROTEIN-RELATED"/>
    <property type="match status" value="1"/>
</dbReference>
<dbReference type="Proteomes" id="UP001159364">
    <property type="component" value="Linkage Group LG07"/>
</dbReference>
<name>A0AAV8SWR8_9ROSI</name>
<evidence type="ECO:0000256" key="1">
    <source>
        <dbReference type="SAM" id="MobiDB-lite"/>
    </source>
</evidence>
<feature type="compositionally biased region" description="Polar residues" evidence="1">
    <location>
        <begin position="1064"/>
        <end position="1077"/>
    </location>
</feature>
<evidence type="ECO:0000313" key="4">
    <source>
        <dbReference type="Proteomes" id="UP001159364"/>
    </source>
</evidence>
<dbReference type="SMART" id="SM00767">
    <property type="entry name" value="DCD"/>
    <property type="match status" value="1"/>
</dbReference>
<feature type="region of interest" description="Disordered" evidence="1">
    <location>
        <begin position="1023"/>
        <end position="1077"/>
    </location>
</feature>
<protein>
    <recommendedName>
        <fullName evidence="2">DCD domain-containing protein</fullName>
    </recommendedName>
</protein>
<dbReference type="Pfam" id="PF10539">
    <property type="entry name" value="Dev_Cell_Death"/>
    <property type="match status" value="1"/>
</dbReference>
<dbReference type="PANTHER" id="PTHR46444:SF9">
    <property type="entry name" value="DCD (DEVELOPMENT AND CELL DEATH) DOMAIN PROTEIN"/>
    <property type="match status" value="1"/>
</dbReference>
<gene>
    <name evidence="3" type="ORF">K2173_000294</name>
</gene>
<proteinExistence type="predicted"/>
<feature type="domain" description="DCD" evidence="2">
    <location>
        <begin position="14"/>
        <end position="144"/>
    </location>
</feature>
<dbReference type="PROSITE" id="PS51222">
    <property type="entry name" value="DCD"/>
    <property type="match status" value="1"/>
</dbReference>
<dbReference type="InterPro" id="IPR013989">
    <property type="entry name" value="Dev_and_cell_death_domain"/>
</dbReference>
<sequence length="1101" mass="123144">MKHDREPNRCPGEVPEYGAIFMSSSSTKKECFKRQLLGLPMGQANFVKQVKEGMILFLFEYEKRKLHGVFRASSDGQINIVPRAFSSSGKKFPAQVKYTVMWDCRPLSEDEFRDAIRNNYFTQKKFYFGLSENQVRKLLLLFSSRKMNNEPFQRQSTKNIGRPIHYSDSKPKSDFDGFFGPMNGDKDRHDDGHDFRSFTFTRSPQDSIYSSRRLLDGDNLGSASLGKTDISDGHFGNPVGTFGRLTHRDPCATSGEISNEHGDAIEPRLTNVRNCDFMESRKADIRKYDIIETRLDGERNYDAIETKLASDTRNYDVIEPRFAAGTRNYVVIEDGDLRTYDVTEPRLAASTRNVDLIEPRLTVDTQNYAVIEARLAADKRNYDVIEARLGDVPNYCGQSESMFMKELINVRNYSEQSKSLSMKEVAEDLKFTMRYGTRTGVEKSVIESNSPMCSTKCTLVNDQLQQLAIVNHSVEPLSSNQNFPKTYEIAPITSALVKPRISDQFCPTTHDSAPVTGALPYEPSVPHINCGHSLTPGPYNPMDESPLENRVVPSFDNPFDNLSVPSQLGQINVTRYCSAPISFETYPDQSYKTSMPSSGPVSLGIVSRKSAKDEGLGHFSTSSNSLSSISLPHHEDMQSLNGAVSSYSFSSEASPSNLHYCKYPPSLQDKSDLRLFTGKQRETYAINDPRFKASQSIGAGFRENVSWGPNADDKTICAKSQKRKSVFSRICFPAQAHKKDNCVHNKIREHRNNSSVDEVMTLLHQSRTEWEIAGRSVFSMEMSDDDESSYQKEQVALNSKLSKVQLTKISQDVDLSGTLANKEKDVQITESVPFLDFKRRGKVRKNADNANAGDCLAGCNEALNVQQKRRKLIRPNFDKNELSADQMQYNQNVELPNNVCPNDCGAKRNDAIGSSNCIIEEKVESSVETFRDGDADEHCKETVRTSCLQSENPVDLVTECHRFSQHCESTVEPVQKNCSKEHEEKAETEITCCGDEIGGFDEGVGIVKKTCERTVLSTLTGLIPNSVDHNSESKEVSPEPEPEKQNNPSLSLESLPGQYKASVENVSHCSAEESSQGICEVTDRNVGLSTANVGQELPDEC</sequence>
<keyword evidence="4" id="KW-1185">Reference proteome</keyword>
<evidence type="ECO:0000259" key="2">
    <source>
        <dbReference type="PROSITE" id="PS51222"/>
    </source>
</evidence>
<feature type="compositionally biased region" description="Basic and acidic residues" evidence="1">
    <location>
        <begin position="1029"/>
        <end position="1044"/>
    </location>
</feature>
<comment type="caution">
    <text evidence="3">The sequence shown here is derived from an EMBL/GenBank/DDBJ whole genome shotgun (WGS) entry which is preliminary data.</text>
</comment>
<accession>A0AAV8SWR8</accession>